<evidence type="ECO:0000313" key="1">
    <source>
        <dbReference type="EMBL" id="KMZ56652.1"/>
    </source>
</evidence>
<keyword evidence="2" id="KW-1185">Reference proteome</keyword>
<reference evidence="2" key="1">
    <citation type="journal article" date="2016" name="Nature">
        <title>The genome of the seagrass Zostera marina reveals angiosperm adaptation to the sea.</title>
        <authorList>
            <person name="Olsen J.L."/>
            <person name="Rouze P."/>
            <person name="Verhelst B."/>
            <person name="Lin Y.-C."/>
            <person name="Bayer T."/>
            <person name="Collen J."/>
            <person name="Dattolo E."/>
            <person name="De Paoli E."/>
            <person name="Dittami S."/>
            <person name="Maumus F."/>
            <person name="Michel G."/>
            <person name="Kersting A."/>
            <person name="Lauritano C."/>
            <person name="Lohaus R."/>
            <person name="Toepel M."/>
            <person name="Tonon T."/>
            <person name="Vanneste K."/>
            <person name="Amirebrahimi M."/>
            <person name="Brakel J."/>
            <person name="Bostroem C."/>
            <person name="Chovatia M."/>
            <person name="Grimwood J."/>
            <person name="Jenkins J.W."/>
            <person name="Jueterbock A."/>
            <person name="Mraz A."/>
            <person name="Stam W.T."/>
            <person name="Tice H."/>
            <person name="Bornberg-Bauer E."/>
            <person name="Green P.J."/>
            <person name="Pearson G.A."/>
            <person name="Procaccini G."/>
            <person name="Duarte C.M."/>
            <person name="Schmutz J."/>
            <person name="Reusch T.B.H."/>
            <person name="Van de Peer Y."/>
        </authorList>
    </citation>
    <scope>NUCLEOTIDE SEQUENCE [LARGE SCALE GENOMIC DNA]</scope>
    <source>
        <strain evidence="2">cv. Finnish</strain>
    </source>
</reference>
<gene>
    <name evidence="1" type="ORF">ZOSMA_92G00090</name>
</gene>
<dbReference type="AlphaFoldDB" id="A0A0K9NKR2"/>
<dbReference type="Proteomes" id="UP000036987">
    <property type="component" value="Unassembled WGS sequence"/>
</dbReference>
<comment type="caution">
    <text evidence="1">The sequence shown here is derived from an EMBL/GenBank/DDBJ whole genome shotgun (WGS) entry which is preliminary data.</text>
</comment>
<organism evidence="1 2">
    <name type="scientific">Zostera marina</name>
    <name type="common">Eelgrass</name>
    <dbReference type="NCBI Taxonomy" id="29655"/>
    <lineage>
        <taxon>Eukaryota</taxon>
        <taxon>Viridiplantae</taxon>
        <taxon>Streptophyta</taxon>
        <taxon>Embryophyta</taxon>
        <taxon>Tracheophyta</taxon>
        <taxon>Spermatophyta</taxon>
        <taxon>Magnoliopsida</taxon>
        <taxon>Liliopsida</taxon>
        <taxon>Zosteraceae</taxon>
        <taxon>Zostera</taxon>
    </lineage>
</organism>
<accession>A0A0K9NKR2</accession>
<proteinExistence type="predicted"/>
<evidence type="ECO:0000313" key="2">
    <source>
        <dbReference type="Proteomes" id="UP000036987"/>
    </source>
</evidence>
<sequence length="116" mass="12930">MITSSSNSLLGAASISLLRTSVFMSLLQAWVSSVIVTKTTFFQLMKVEELRFHCISLMFLKVPKFKKKVGVQSPQTSNSKVPITYQLLFKQSKSVNNAAYIDVMVNLLLLVSIPMP</sequence>
<dbReference type="EMBL" id="LFYR01002147">
    <property type="protein sequence ID" value="KMZ56652.1"/>
    <property type="molecule type" value="Genomic_DNA"/>
</dbReference>
<name>A0A0K9NKR2_ZOSMR</name>
<protein>
    <submittedName>
        <fullName evidence="1">Uncharacterized protein</fullName>
    </submittedName>
</protein>